<feature type="compositionally biased region" description="Polar residues" evidence="1">
    <location>
        <begin position="289"/>
        <end position="301"/>
    </location>
</feature>
<evidence type="ECO:0008006" key="4">
    <source>
        <dbReference type="Google" id="ProtNLM"/>
    </source>
</evidence>
<feature type="region of interest" description="Disordered" evidence="1">
    <location>
        <begin position="95"/>
        <end position="343"/>
    </location>
</feature>
<dbReference type="Proteomes" id="UP001485043">
    <property type="component" value="Unassembled WGS sequence"/>
</dbReference>
<proteinExistence type="predicted"/>
<keyword evidence="3" id="KW-1185">Reference proteome</keyword>
<feature type="region of interest" description="Disordered" evidence="1">
    <location>
        <begin position="1"/>
        <end position="27"/>
    </location>
</feature>
<gene>
    <name evidence="2" type="ORF">WJX84_002322</name>
</gene>
<organism evidence="2 3">
    <name type="scientific">Apatococcus fuscideae</name>
    <dbReference type="NCBI Taxonomy" id="2026836"/>
    <lineage>
        <taxon>Eukaryota</taxon>
        <taxon>Viridiplantae</taxon>
        <taxon>Chlorophyta</taxon>
        <taxon>core chlorophytes</taxon>
        <taxon>Trebouxiophyceae</taxon>
        <taxon>Chlorellales</taxon>
        <taxon>Chlorellaceae</taxon>
        <taxon>Apatococcus</taxon>
    </lineage>
</organism>
<feature type="compositionally biased region" description="Low complexity" evidence="1">
    <location>
        <begin position="115"/>
        <end position="124"/>
    </location>
</feature>
<evidence type="ECO:0000313" key="3">
    <source>
        <dbReference type="Proteomes" id="UP001485043"/>
    </source>
</evidence>
<feature type="compositionally biased region" description="Basic residues" evidence="1">
    <location>
        <begin position="244"/>
        <end position="258"/>
    </location>
</feature>
<name>A0AAW1T496_9CHLO</name>
<feature type="compositionally biased region" description="Low complexity" evidence="1">
    <location>
        <begin position="158"/>
        <end position="175"/>
    </location>
</feature>
<reference evidence="2 3" key="1">
    <citation type="journal article" date="2024" name="Nat. Commun.">
        <title>Phylogenomics reveals the evolutionary origins of lichenization in chlorophyte algae.</title>
        <authorList>
            <person name="Puginier C."/>
            <person name="Libourel C."/>
            <person name="Otte J."/>
            <person name="Skaloud P."/>
            <person name="Haon M."/>
            <person name="Grisel S."/>
            <person name="Petersen M."/>
            <person name="Berrin J.G."/>
            <person name="Delaux P.M."/>
            <person name="Dal Grande F."/>
            <person name="Keller J."/>
        </authorList>
    </citation>
    <scope>NUCLEOTIDE SEQUENCE [LARGE SCALE GENOMIC DNA]</scope>
    <source>
        <strain evidence="2 3">SAG 2523</strain>
    </source>
</reference>
<comment type="caution">
    <text evidence="2">The sequence shown here is derived from an EMBL/GenBank/DDBJ whole genome shotgun (WGS) entry which is preliminary data.</text>
</comment>
<accession>A0AAW1T496</accession>
<evidence type="ECO:0000313" key="2">
    <source>
        <dbReference type="EMBL" id="KAK9863354.1"/>
    </source>
</evidence>
<sequence length="343" mass="37124">MPGSQHGAKRKGKKKYSGSPKQRLARRKAQLTVLKKALKKARDFETRKLLRRLRKAQEACDAGKLKAKAVHRKLSYQCTAIKFVDVEALSHKAGLSWEPSAPGEGRRQKTRLKKQQQAEAKAQKLPPPGLGKSVDGELATSKGDPAKQQQPHHEVDNQDSFSSGDLLQSGSDSPSVAEGREGAAERSIVADFDLSDLSGSESGDDLTADEPVHADELQCASDKQAPQSTKRKRPENISEAPKPKPVHKKNRLGQRARKQQAVMAGRPPADATSVKGAQRLQPAKGPHTKPTTFPAHNSPAQVSEKEKACKPAAPDHPSWQAKRAMAQVADPSTAAKGSKIVFE</sequence>
<dbReference type="AlphaFoldDB" id="A0AAW1T496"/>
<protein>
    <recommendedName>
        <fullName evidence="4">Bud22 domain-containing protein</fullName>
    </recommendedName>
</protein>
<dbReference type="EMBL" id="JALJOV010000483">
    <property type="protein sequence ID" value="KAK9863354.1"/>
    <property type="molecule type" value="Genomic_DNA"/>
</dbReference>
<feature type="compositionally biased region" description="Basic residues" evidence="1">
    <location>
        <begin position="7"/>
        <end position="16"/>
    </location>
</feature>
<evidence type="ECO:0000256" key="1">
    <source>
        <dbReference type="SAM" id="MobiDB-lite"/>
    </source>
</evidence>